<keyword evidence="3" id="KW-0804">Transcription</keyword>
<evidence type="ECO:0000256" key="1">
    <source>
        <dbReference type="ARBA" id="ARBA00023015"/>
    </source>
</evidence>
<dbReference type="AlphaFoldDB" id="A0A0C1QRV5"/>
<dbReference type="SUPFAM" id="SSF46785">
    <property type="entry name" value="Winged helix' DNA-binding domain"/>
    <property type="match status" value="1"/>
</dbReference>
<dbReference type="InterPro" id="IPR011991">
    <property type="entry name" value="ArsR-like_HTH"/>
</dbReference>
<dbReference type="EMBL" id="JHEG02000059">
    <property type="protein sequence ID" value="KIE06568.1"/>
    <property type="molecule type" value="Genomic_DNA"/>
</dbReference>
<dbReference type="PANTHER" id="PTHR33204:SF37">
    <property type="entry name" value="HTH-TYPE TRANSCRIPTIONAL REGULATOR YODB"/>
    <property type="match status" value="1"/>
</dbReference>
<protein>
    <submittedName>
        <fullName evidence="5">Helix-turn-helix transcriptional regulator</fullName>
    </submittedName>
    <submittedName>
        <fullName evidence="6">Transcriptional regulator, HxlR family protein</fullName>
    </submittedName>
</protein>
<dbReference type="OrthoDB" id="9791143at2"/>
<dbReference type="EMBL" id="JHEG04000001">
    <property type="protein sequence ID" value="KAF3890115.1"/>
    <property type="molecule type" value="Genomic_DNA"/>
</dbReference>
<proteinExistence type="predicted"/>
<feature type="domain" description="HTH hxlR-type" evidence="4">
    <location>
        <begin position="33"/>
        <end position="131"/>
    </location>
</feature>
<evidence type="ECO:0000313" key="6">
    <source>
        <dbReference type="EMBL" id="KIE06568.1"/>
    </source>
</evidence>
<evidence type="ECO:0000313" key="7">
    <source>
        <dbReference type="Proteomes" id="UP000029738"/>
    </source>
</evidence>
<dbReference type="PANTHER" id="PTHR33204">
    <property type="entry name" value="TRANSCRIPTIONAL REGULATOR, MARR FAMILY"/>
    <property type="match status" value="1"/>
</dbReference>
<gene>
    <name evidence="6" type="ORF">DA73_0234990</name>
    <name evidence="5" type="ORF">DA73_0400035160</name>
</gene>
<keyword evidence="1" id="KW-0805">Transcription regulation</keyword>
<dbReference type="InterPro" id="IPR036388">
    <property type="entry name" value="WH-like_DNA-bd_sf"/>
</dbReference>
<sequence>MALNLDSNEPQLNYLPQPALERISQMNLFDTNCAGHQMLEHIANKWTVLIVYALTQGKKRYSELKQQIVGVSPKMLIQNLRNLERCGLIEREIYPTVPPRVDYSLTPLGKSLVEPLAVLGEWAYHHIPDVKAAMEQYDNSPKDDYWEPK</sequence>
<dbReference type="Gene3D" id="1.10.10.10">
    <property type="entry name" value="Winged helix-like DNA-binding domain superfamily/Winged helix DNA-binding domain"/>
    <property type="match status" value="1"/>
</dbReference>
<reference evidence="5" key="2">
    <citation type="submission" date="2019-11" db="EMBL/GenBank/DDBJ databases">
        <title>Improved Assembly of Tolypothrix boutellei genome.</title>
        <authorList>
            <person name="Sarangi A.N."/>
            <person name="Mukherjee M."/>
            <person name="Ghosh S."/>
            <person name="Singh D."/>
            <person name="Das A."/>
            <person name="Kant S."/>
            <person name="Prusty A."/>
            <person name="Tripathy S."/>
        </authorList>
    </citation>
    <scope>NUCLEOTIDE SEQUENCE</scope>
    <source>
        <strain evidence="5">VB521301</strain>
    </source>
</reference>
<dbReference type="STRING" id="1479485.DA73_0234990"/>
<evidence type="ECO:0000256" key="2">
    <source>
        <dbReference type="ARBA" id="ARBA00023125"/>
    </source>
</evidence>
<evidence type="ECO:0000256" key="3">
    <source>
        <dbReference type="ARBA" id="ARBA00023163"/>
    </source>
</evidence>
<dbReference type="RefSeq" id="WP_038093325.1">
    <property type="nucleotide sequence ID" value="NZ_JHEG04000001.1"/>
</dbReference>
<dbReference type="Pfam" id="PF01638">
    <property type="entry name" value="HxlR"/>
    <property type="match status" value="1"/>
</dbReference>
<dbReference type="CDD" id="cd00090">
    <property type="entry name" value="HTH_ARSR"/>
    <property type="match status" value="1"/>
</dbReference>
<organism evidence="6">
    <name type="scientific">Tolypothrix bouteillei VB521301</name>
    <dbReference type="NCBI Taxonomy" id="1479485"/>
    <lineage>
        <taxon>Bacteria</taxon>
        <taxon>Bacillati</taxon>
        <taxon>Cyanobacteriota</taxon>
        <taxon>Cyanophyceae</taxon>
        <taxon>Nostocales</taxon>
        <taxon>Tolypothrichaceae</taxon>
        <taxon>Tolypothrix</taxon>
    </lineage>
</organism>
<keyword evidence="2" id="KW-0238">DNA-binding</keyword>
<evidence type="ECO:0000313" key="5">
    <source>
        <dbReference type="EMBL" id="KAF3890115.1"/>
    </source>
</evidence>
<comment type="caution">
    <text evidence="6">The sequence shown here is derived from an EMBL/GenBank/DDBJ whole genome shotgun (WGS) entry which is preliminary data.</text>
</comment>
<dbReference type="Proteomes" id="UP000029738">
    <property type="component" value="Unassembled WGS sequence"/>
</dbReference>
<dbReference type="PROSITE" id="PS51118">
    <property type="entry name" value="HTH_HXLR"/>
    <property type="match status" value="1"/>
</dbReference>
<accession>A0A0C1QRV5</accession>
<evidence type="ECO:0000259" key="4">
    <source>
        <dbReference type="PROSITE" id="PS51118"/>
    </source>
</evidence>
<dbReference type="GO" id="GO:0003677">
    <property type="term" value="F:DNA binding"/>
    <property type="evidence" value="ECO:0007669"/>
    <property type="project" value="UniProtKB-KW"/>
</dbReference>
<reference evidence="6" key="1">
    <citation type="journal article" date="2015" name="Genome Announc.">
        <title>Draft Genome Sequence of Tolypothrix boutellei Strain VB521301.</title>
        <authorList>
            <person name="Chandrababunaidu M.M."/>
            <person name="Singh D."/>
            <person name="Sen D."/>
            <person name="Bhan S."/>
            <person name="Das S."/>
            <person name="Gupta A."/>
            <person name="Adhikary S.P."/>
            <person name="Tripathy S."/>
        </authorList>
    </citation>
    <scope>NUCLEOTIDE SEQUENCE</scope>
    <source>
        <strain evidence="6">VB521301</strain>
    </source>
</reference>
<dbReference type="InterPro" id="IPR002577">
    <property type="entry name" value="HTH_HxlR"/>
</dbReference>
<dbReference type="InterPro" id="IPR036390">
    <property type="entry name" value="WH_DNA-bd_sf"/>
</dbReference>
<keyword evidence="7" id="KW-1185">Reference proteome</keyword>
<name>A0A0C1QRV5_9CYAN</name>